<proteinExistence type="predicted"/>
<dbReference type="OrthoDB" id="7773807at2"/>
<accession>A0A1I3GTK2</accession>
<dbReference type="AlphaFoldDB" id="A0A1I3GTK2"/>
<dbReference type="PROSITE" id="PS51257">
    <property type="entry name" value="PROKAR_LIPOPROTEIN"/>
    <property type="match status" value="1"/>
</dbReference>
<dbReference type="EMBL" id="FORA01000001">
    <property type="protein sequence ID" value="SFI26671.1"/>
    <property type="molecule type" value="Genomic_DNA"/>
</dbReference>
<organism evidence="1 2">
    <name type="scientific">Jannaschia pohangensis</name>
    <dbReference type="NCBI Taxonomy" id="390807"/>
    <lineage>
        <taxon>Bacteria</taxon>
        <taxon>Pseudomonadati</taxon>
        <taxon>Pseudomonadota</taxon>
        <taxon>Alphaproteobacteria</taxon>
        <taxon>Rhodobacterales</taxon>
        <taxon>Roseobacteraceae</taxon>
        <taxon>Jannaschia</taxon>
    </lineage>
</organism>
<sequence length="150" mass="16031">MGWTTRIGAVLAVTALAGCSLGQSRLNPFNWFGSEREEQIAQARGDVARPLVAQVVSLDVAPTPSGAIVSSVGLPPTQGFWEADLIRMPSDDPSVLVLDFQILPPLSPEPVGTQPSREVLAGQSFTTQELAGIRTIVVQGLQNRRSVSRR</sequence>
<gene>
    <name evidence="1" type="ORF">SAMN04488095_0322</name>
</gene>
<name>A0A1I3GTK2_9RHOB</name>
<evidence type="ECO:0000313" key="2">
    <source>
        <dbReference type="Proteomes" id="UP000199110"/>
    </source>
</evidence>
<dbReference type="STRING" id="390807.SAMN04488095_0322"/>
<evidence type="ECO:0000313" key="1">
    <source>
        <dbReference type="EMBL" id="SFI26671.1"/>
    </source>
</evidence>
<dbReference type="RefSeq" id="WP_092776445.1">
    <property type="nucleotide sequence ID" value="NZ_FORA01000001.1"/>
</dbReference>
<evidence type="ECO:0008006" key="3">
    <source>
        <dbReference type="Google" id="ProtNLM"/>
    </source>
</evidence>
<dbReference type="Proteomes" id="UP000199110">
    <property type="component" value="Unassembled WGS sequence"/>
</dbReference>
<protein>
    <recommendedName>
        <fullName evidence="3">Lipoprotein</fullName>
    </recommendedName>
</protein>
<keyword evidence="2" id="KW-1185">Reference proteome</keyword>
<reference evidence="1 2" key="1">
    <citation type="submission" date="2016-10" db="EMBL/GenBank/DDBJ databases">
        <authorList>
            <person name="de Groot N.N."/>
        </authorList>
    </citation>
    <scope>NUCLEOTIDE SEQUENCE [LARGE SCALE GENOMIC DNA]</scope>
    <source>
        <strain evidence="1 2">DSM 19073</strain>
    </source>
</reference>